<sequence length="43" mass="5012">MWTPGRVFLCGRWPFPVYPQRDWAEFANALYSGFDANPPHIPC</sequence>
<dbReference type="Proteomes" id="UP000003704">
    <property type="component" value="Unassembled WGS sequence"/>
</dbReference>
<proteinExistence type="predicted"/>
<organism evidence="1 2">
    <name type="scientific">Hydrocarboniphaga effusa AP103</name>
    <dbReference type="NCBI Taxonomy" id="1172194"/>
    <lineage>
        <taxon>Bacteria</taxon>
        <taxon>Pseudomonadati</taxon>
        <taxon>Pseudomonadota</taxon>
        <taxon>Gammaproteobacteria</taxon>
        <taxon>Nevskiales</taxon>
        <taxon>Nevskiaceae</taxon>
        <taxon>Hydrocarboniphaga</taxon>
    </lineage>
</organism>
<keyword evidence="2" id="KW-1185">Reference proteome</keyword>
<accession>I7ZJS7</accession>
<dbReference type="STRING" id="1172194.WQQ_23260"/>
<evidence type="ECO:0000313" key="1">
    <source>
        <dbReference type="EMBL" id="EIT72189.1"/>
    </source>
</evidence>
<comment type="caution">
    <text evidence="1">The sequence shown here is derived from an EMBL/GenBank/DDBJ whole genome shotgun (WGS) entry which is preliminary data.</text>
</comment>
<name>I7ZJS7_9GAMM</name>
<gene>
    <name evidence="1" type="ORF">WQQ_23260</name>
</gene>
<dbReference type="EMBL" id="AKGD01000001">
    <property type="protein sequence ID" value="EIT72189.1"/>
    <property type="molecule type" value="Genomic_DNA"/>
</dbReference>
<dbReference type="AlphaFoldDB" id="I7ZJS7"/>
<evidence type="ECO:0000313" key="2">
    <source>
        <dbReference type="Proteomes" id="UP000003704"/>
    </source>
</evidence>
<reference evidence="1 2" key="1">
    <citation type="journal article" date="2012" name="J. Bacteriol.">
        <title>Genome Sequence of n-Alkane-Degrading Hydrocarboniphaga effusa Strain AP103T (ATCC BAA-332T).</title>
        <authorList>
            <person name="Chang H.K."/>
            <person name="Zylstra G.J."/>
            <person name="Chae J.C."/>
        </authorList>
    </citation>
    <scope>NUCLEOTIDE SEQUENCE [LARGE SCALE GENOMIC DNA]</scope>
    <source>
        <strain evidence="1 2">AP103</strain>
    </source>
</reference>
<protein>
    <submittedName>
        <fullName evidence="1">Uncharacterized protein</fullName>
    </submittedName>
</protein>